<proteinExistence type="predicted"/>
<evidence type="ECO:0000313" key="2">
    <source>
        <dbReference type="Proteomes" id="UP001596391"/>
    </source>
</evidence>
<dbReference type="Proteomes" id="UP001596391">
    <property type="component" value="Unassembled WGS sequence"/>
</dbReference>
<accession>A0ABW1ZGG6</accession>
<name>A0ABW1ZGG6_9BACT</name>
<comment type="caution">
    <text evidence="1">The sequence shown here is derived from an EMBL/GenBank/DDBJ whole genome shotgun (WGS) entry which is preliminary data.</text>
</comment>
<organism evidence="1 2">
    <name type="scientific">Granulicella cerasi</name>
    <dbReference type="NCBI Taxonomy" id="741063"/>
    <lineage>
        <taxon>Bacteria</taxon>
        <taxon>Pseudomonadati</taxon>
        <taxon>Acidobacteriota</taxon>
        <taxon>Terriglobia</taxon>
        <taxon>Terriglobales</taxon>
        <taxon>Acidobacteriaceae</taxon>
        <taxon>Granulicella</taxon>
    </lineage>
</organism>
<protein>
    <submittedName>
        <fullName evidence="1">Uncharacterized protein</fullName>
    </submittedName>
</protein>
<keyword evidence="2" id="KW-1185">Reference proteome</keyword>
<dbReference type="EMBL" id="JBHSWI010000001">
    <property type="protein sequence ID" value="MFC6647258.1"/>
    <property type="molecule type" value="Genomic_DNA"/>
</dbReference>
<sequence>MGEGFAGGGSVTRGEVTRYAEAGVATVQRLCDVVKRIEADGELRTQPQLRRYLPGNSKAKMATPIVAAEFGTG</sequence>
<evidence type="ECO:0000313" key="1">
    <source>
        <dbReference type="EMBL" id="MFC6647258.1"/>
    </source>
</evidence>
<dbReference type="RefSeq" id="WP_263370835.1">
    <property type="nucleotide sequence ID" value="NZ_JAGSYD010000002.1"/>
</dbReference>
<reference evidence="2" key="1">
    <citation type="journal article" date="2019" name="Int. J. Syst. Evol. Microbiol.">
        <title>The Global Catalogue of Microorganisms (GCM) 10K type strain sequencing project: providing services to taxonomists for standard genome sequencing and annotation.</title>
        <authorList>
            <consortium name="The Broad Institute Genomics Platform"/>
            <consortium name="The Broad Institute Genome Sequencing Center for Infectious Disease"/>
            <person name="Wu L."/>
            <person name="Ma J."/>
        </authorList>
    </citation>
    <scope>NUCLEOTIDE SEQUENCE [LARGE SCALE GENOMIC DNA]</scope>
    <source>
        <strain evidence="2">CGMCC 1.16026</strain>
    </source>
</reference>
<gene>
    <name evidence="1" type="ORF">ACFQBQ_17110</name>
</gene>